<dbReference type="AlphaFoldDB" id="A0A8J2KIG2"/>
<dbReference type="InterPro" id="IPR002018">
    <property type="entry name" value="CarbesteraseB"/>
</dbReference>
<sequence length="87" mass="9592">YHLISPMSKGLLAGAVTFDGVSNMPHMFIRNPLYQAKKFGVEIGCSVETKSILYDCLMGKSVKDLVLKSTNTPPTLQTPNFLNWSLS</sequence>
<dbReference type="OrthoDB" id="19653at2759"/>
<evidence type="ECO:0000259" key="2">
    <source>
        <dbReference type="Pfam" id="PF00135"/>
    </source>
</evidence>
<dbReference type="Pfam" id="PF00135">
    <property type="entry name" value="COesterase"/>
    <property type="match status" value="1"/>
</dbReference>
<evidence type="ECO:0000256" key="1">
    <source>
        <dbReference type="ARBA" id="ARBA00023180"/>
    </source>
</evidence>
<accession>A0A8J2KIG2</accession>
<keyword evidence="1" id="KW-0325">Glycoprotein</keyword>
<dbReference type="Proteomes" id="UP000708208">
    <property type="component" value="Unassembled WGS sequence"/>
</dbReference>
<keyword evidence="4" id="KW-1185">Reference proteome</keyword>
<feature type="non-terminal residue" evidence="3">
    <location>
        <position position="1"/>
    </location>
</feature>
<reference evidence="3" key="1">
    <citation type="submission" date="2021-06" db="EMBL/GenBank/DDBJ databases">
        <authorList>
            <person name="Hodson N. C."/>
            <person name="Mongue J. A."/>
            <person name="Jaron S. K."/>
        </authorList>
    </citation>
    <scope>NUCLEOTIDE SEQUENCE</scope>
</reference>
<proteinExistence type="predicted"/>
<evidence type="ECO:0000313" key="4">
    <source>
        <dbReference type="Proteomes" id="UP000708208"/>
    </source>
</evidence>
<gene>
    <name evidence="3" type="ORF">AFUS01_LOCUS29143</name>
</gene>
<organism evidence="3 4">
    <name type="scientific">Allacma fusca</name>
    <dbReference type="NCBI Taxonomy" id="39272"/>
    <lineage>
        <taxon>Eukaryota</taxon>
        <taxon>Metazoa</taxon>
        <taxon>Ecdysozoa</taxon>
        <taxon>Arthropoda</taxon>
        <taxon>Hexapoda</taxon>
        <taxon>Collembola</taxon>
        <taxon>Symphypleona</taxon>
        <taxon>Sminthuridae</taxon>
        <taxon>Allacma</taxon>
    </lineage>
</organism>
<feature type="domain" description="Carboxylesterase type B" evidence="2">
    <location>
        <begin position="2"/>
        <end position="71"/>
    </location>
</feature>
<name>A0A8J2KIG2_9HEXA</name>
<dbReference type="EMBL" id="CAJVCH010426798">
    <property type="protein sequence ID" value="CAG7818656.1"/>
    <property type="molecule type" value="Genomic_DNA"/>
</dbReference>
<protein>
    <recommendedName>
        <fullName evidence="2">Carboxylesterase type B domain-containing protein</fullName>
    </recommendedName>
</protein>
<evidence type="ECO:0000313" key="3">
    <source>
        <dbReference type="EMBL" id="CAG7818656.1"/>
    </source>
</evidence>
<comment type="caution">
    <text evidence="3">The sequence shown here is derived from an EMBL/GenBank/DDBJ whole genome shotgun (WGS) entry which is preliminary data.</text>
</comment>